<dbReference type="RefSeq" id="XP_005788831.1">
    <property type="nucleotide sequence ID" value="XM_005788774.1"/>
</dbReference>
<reference evidence="2" key="1">
    <citation type="journal article" date="2013" name="Nature">
        <title>Pan genome of the phytoplankton Emiliania underpins its global distribution.</title>
        <authorList>
            <person name="Read B.A."/>
            <person name="Kegel J."/>
            <person name="Klute M.J."/>
            <person name="Kuo A."/>
            <person name="Lefebvre S.C."/>
            <person name="Maumus F."/>
            <person name="Mayer C."/>
            <person name="Miller J."/>
            <person name="Monier A."/>
            <person name="Salamov A."/>
            <person name="Young J."/>
            <person name="Aguilar M."/>
            <person name="Claverie J.M."/>
            <person name="Frickenhaus S."/>
            <person name="Gonzalez K."/>
            <person name="Herman E.K."/>
            <person name="Lin Y.C."/>
            <person name="Napier J."/>
            <person name="Ogata H."/>
            <person name="Sarno A.F."/>
            <person name="Shmutz J."/>
            <person name="Schroeder D."/>
            <person name="de Vargas C."/>
            <person name="Verret F."/>
            <person name="von Dassow P."/>
            <person name="Valentin K."/>
            <person name="Van de Peer Y."/>
            <person name="Wheeler G."/>
            <person name="Dacks J.B."/>
            <person name="Delwiche C.F."/>
            <person name="Dyhrman S.T."/>
            <person name="Glockner G."/>
            <person name="John U."/>
            <person name="Richards T."/>
            <person name="Worden A.Z."/>
            <person name="Zhang X."/>
            <person name="Grigoriev I.V."/>
            <person name="Allen A.E."/>
            <person name="Bidle K."/>
            <person name="Borodovsky M."/>
            <person name="Bowler C."/>
            <person name="Brownlee C."/>
            <person name="Cock J.M."/>
            <person name="Elias M."/>
            <person name="Gladyshev V.N."/>
            <person name="Groth M."/>
            <person name="Guda C."/>
            <person name="Hadaegh A."/>
            <person name="Iglesias-Rodriguez M.D."/>
            <person name="Jenkins J."/>
            <person name="Jones B.M."/>
            <person name="Lawson T."/>
            <person name="Leese F."/>
            <person name="Lindquist E."/>
            <person name="Lobanov A."/>
            <person name="Lomsadze A."/>
            <person name="Malik S.B."/>
            <person name="Marsh M.E."/>
            <person name="Mackinder L."/>
            <person name="Mock T."/>
            <person name="Mueller-Roeber B."/>
            <person name="Pagarete A."/>
            <person name="Parker M."/>
            <person name="Probert I."/>
            <person name="Quesneville H."/>
            <person name="Raines C."/>
            <person name="Rensing S.A."/>
            <person name="Riano-Pachon D.M."/>
            <person name="Richier S."/>
            <person name="Rokitta S."/>
            <person name="Shiraiwa Y."/>
            <person name="Soanes D.M."/>
            <person name="van der Giezen M."/>
            <person name="Wahlund T.M."/>
            <person name="Williams B."/>
            <person name="Wilson W."/>
            <person name="Wolfe G."/>
            <person name="Wurch L.L."/>
        </authorList>
    </citation>
    <scope>NUCLEOTIDE SEQUENCE</scope>
</reference>
<sequence length="376" mass="39602">MPMQPVPPAQQLHMHGGCGAPQPFFSQPFCASAGQLYSQPAMYSPQQQYGMPQQCIMDPALPPFMQGMAQPGGSIHPAQWEQQAYCYPQPAGAYGAIPPLCGGAGTVSGATSASRKSFKALSAAEVNELKTKLVKTDIVPFINRLWRKAYRRGEIFRRLHGFWASGTRSQLTHETILAALSGASTAALSHAATTVGGVNSAERVYRFDGSTVLVIKTDVTYTVTHQTTHILPPAGTQNALDESLKKASTQQAARPGVKCRLDGELASARVGVDDAKGGDTIMVDATHMAAAAAAGTDSTTKRLLHVALAVRDGTHIPDIQNKTALVTEIRQLVKKTPGCEAQPASAISVPVVGTSIHGPCAEVERLGGLEGTKVGV</sequence>
<dbReference type="HOGENOM" id="CLU_736591_0_0_1"/>
<dbReference type="PaxDb" id="2903-EOD36402"/>
<dbReference type="AlphaFoldDB" id="A0A0D3KKW7"/>
<dbReference type="GeneID" id="17281673"/>
<organism evidence="1 2">
    <name type="scientific">Emiliania huxleyi (strain CCMP1516)</name>
    <dbReference type="NCBI Taxonomy" id="280463"/>
    <lineage>
        <taxon>Eukaryota</taxon>
        <taxon>Haptista</taxon>
        <taxon>Haptophyta</taxon>
        <taxon>Prymnesiophyceae</taxon>
        <taxon>Isochrysidales</taxon>
        <taxon>Noelaerhabdaceae</taxon>
        <taxon>Emiliania</taxon>
    </lineage>
</organism>
<dbReference type="KEGG" id="ehx:EMIHUDRAFT_226441"/>
<accession>A0A0D3KKW7</accession>
<protein>
    <submittedName>
        <fullName evidence="1">Uncharacterized protein</fullName>
    </submittedName>
</protein>
<evidence type="ECO:0000313" key="1">
    <source>
        <dbReference type="EnsemblProtists" id="EOD36402"/>
    </source>
</evidence>
<dbReference type="EnsemblProtists" id="EOD36402">
    <property type="protein sequence ID" value="EOD36402"/>
    <property type="gene ID" value="EMIHUDRAFT_226441"/>
</dbReference>
<dbReference type="Proteomes" id="UP000013827">
    <property type="component" value="Unassembled WGS sequence"/>
</dbReference>
<evidence type="ECO:0000313" key="2">
    <source>
        <dbReference type="Proteomes" id="UP000013827"/>
    </source>
</evidence>
<keyword evidence="2" id="KW-1185">Reference proteome</keyword>
<proteinExistence type="predicted"/>
<name>A0A0D3KKW7_EMIH1</name>
<reference evidence="1" key="2">
    <citation type="submission" date="2024-10" db="UniProtKB">
        <authorList>
            <consortium name="EnsemblProtists"/>
        </authorList>
    </citation>
    <scope>IDENTIFICATION</scope>
</reference>